<name>A0A9D4Q875_RHISA</name>
<dbReference type="EMBL" id="JABSTV010001247">
    <property type="protein sequence ID" value="KAH7971650.1"/>
    <property type="molecule type" value="Genomic_DNA"/>
</dbReference>
<dbReference type="Proteomes" id="UP000821837">
    <property type="component" value="Chromosome 11"/>
</dbReference>
<sequence>MAYQVEGEFITPAEFEDDSRWIRAVKAHRAAAAHQPITSTPPASTLSNTPAPPPNTTPTTTTLRRHAPLPRLPAEDFKIVFRPGGGLDLRTTTNGALLQTLCTLATIDYATARAADRVRINPYNNSLTVSSPSESHARLYLRVSELRLGSISYPLRAYMAAPDNALRGIIYNAVDSQTQEEIIQDLQSMNVNTPYAIADARQMGRSKSILITFVGTTTLPSSIVFNCGVYRCHLFRPKAEACTNCWTPGHRADVCIKPKSALCCRCGQVHNTVEPPTCVPCCILCKEAHLTGSRPCKLRFDRTGPSPSTHSKPQPPPPAPPTGPILKSSRPSRPRRRSTSRAEESMNTAPSAASSRASSPTRRPPHKRRSPSSDAIAPHERDVVRETASFLEAFQQRFMARFARPEERVVAIDTRVAAIESHLSALDTRVAALEARQSATEATLAHLSLPAPLTPVPTPTPPVELSGVPRQAGHPAAPPPEYPPRHYSLYPSTPGTPIGVPGTLLADVRTATSTIPAAPHSSTADSRLLHLWEAYHAVHRRWQTQKHNRRLRLRLARLASEMEEHCSSLLRQQWGQTCDRMAGNLGLRDTWSLLRVLLDPTHTPKLPSARISPISFTLPHSPILSSWRLSGTATSQHGTPDHMRLIRRIANRHHGMRSTTSAAWTITGFKTITAVARRSPDSSDARIYQATSRAPGLFEAYEMEVVEIEGETLTPEEYNSTQGWVVAHERRRKAKCKTNAELATNAGEASKETPRKLKDFLHRRLAPKEPQLPEDDYKVVIRPGGGLDLTRQSVALIRDGVLRAAKIEPDVAGEDTLRINMRQNTIIMSTPSLANAKNYSNIKEIQVNGKSYATAAYITAPENTSKGVIHGI</sequence>
<feature type="compositionally biased region" description="Pro residues" evidence="1">
    <location>
        <begin position="313"/>
        <end position="323"/>
    </location>
</feature>
<dbReference type="AlphaFoldDB" id="A0A9D4Q875"/>
<feature type="region of interest" description="Disordered" evidence="1">
    <location>
        <begin position="32"/>
        <end position="66"/>
    </location>
</feature>
<reference evidence="2" key="2">
    <citation type="submission" date="2021-09" db="EMBL/GenBank/DDBJ databases">
        <authorList>
            <person name="Jia N."/>
            <person name="Wang J."/>
            <person name="Shi W."/>
            <person name="Du L."/>
            <person name="Sun Y."/>
            <person name="Zhan W."/>
            <person name="Jiang J."/>
            <person name="Wang Q."/>
            <person name="Zhang B."/>
            <person name="Ji P."/>
            <person name="Sakyi L.B."/>
            <person name="Cui X."/>
            <person name="Yuan T."/>
            <person name="Jiang B."/>
            <person name="Yang W."/>
            <person name="Lam T.T.-Y."/>
            <person name="Chang Q."/>
            <person name="Ding S."/>
            <person name="Wang X."/>
            <person name="Zhu J."/>
            <person name="Ruan X."/>
            <person name="Zhao L."/>
            <person name="Wei J."/>
            <person name="Que T."/>
            <person name="Du C."/>
            <person name="Cheng J."/>
            <person name="Dai P."/>
            <person name="Han X."/>
            <person name="Huang E."/>
            <person name="Gao Y."/>
            <person name="Liu J."/>
            <person name="Shao H."/>
            <person name="Ye R."/>
            <person name="Li L."/>
            <person name="Wei W."/>
            <person name="Wang X."/>
            <person name="Wang C."/>
            <person name="Huo Q."/>
            <person name="Li W."/>
            <person name="Guo W."/>
            <person name="Chen H."/>
            <person name="Chen S."/>
            <person name="Zhou L."/>
            <person name="Zhou L."/>
            <person name="Ni X."/>
            <person name="Tian J."/>
            <person name="Zhou Y."/>
            <person name="Sheng Y."/>
            <person name="Liu T."/>
            <person name="Pan Y."/>
            <person name="Xia L."/>
            <person name="Li J."/>
            <person name="Zhao F."/>
            <person name="Cao W."/>
        </authorList>
    </citation>
    <scope>NUCLEOTIDE SEQUENCE</scope>
    <source>
        <strain evidence="2">Rsan-2018</strain>
        <tissue evidence="2">Larvae</tissue>
    </source>
</reference>
<feature type="region of interest" description="Disordered" evidence="1">
    <location>
        <begin position="299"/>
        <end position="380"/>
    </location>
</feature>
<evidence type="ECO:0000256" key="1">
    <source>
        <dbReference type="SAM" id="MobiDB-lite"/>
    </source>
</evidence>
<feature type="compositionally biased region" description="Pro residues" evidence="1">
    <location>
        <begin position="452"/>
        <end position="462"/>
    </location>
</feature>
<gene>
    <name evidence="2" type="ORF">HPB52_001148</name>
</gene>
<feature type="compositionally biased region" description="Low complexity" evidence="1">
    <location>
        <begin position="32"/>
        <end position="49"/>
    </location>
</feature>
<dbReference type="VEuPathDB" id="VectorBase:RSAN_036992"/>
<protein>
    <submittedName>
        <fullName evidence="2">Uncharacterized protein</fullName>
    </submittedName>
</protein>
<evidence type="ECO:0000313" key="3">
    <source>
        <dbReference type="Proteomes" id="UP000821837"/>
    </source>
</evidence>
<comment type="caution">
    <text evidence="2">The sequence shown here is derived from an EMBL/GenBank/DDBJ whole genome shotgun (WGS) entry which is preliminary data.</text>
</comment>
<dbReference type="VEuPathDB" id="VectorBase:RSAN_041247"/>
<keyword evidence="3" id="KW-1185">Reference proteome</keyword>
<organism evidence="2 3">
    <name type="scientific">Rhipicephalus sanguineus</name>
    <name type="common">Brown dog tick</name>
    <name type="synonym">Ixodes sanguineus</name>
    <dbReference type="NCBI Taxonomy" id="34632"/>
    <lineage>
        <taxon>Eukaryota</taxon>
        <taxon>Metazoa</taxon>
        <taxon>Ecdysozoa</taxon>
        <taxon>Arthropoda</taxon>
        <taxon>Chelicerata</taxon>
        <taxon>Arachnida</taxon>
        <taxon>Acari</taxon>
        <taxon>Parasitiformes</taxon>
        <taxon>Ixodida</taxon>
        <taxon>Ixodoidea</taxon>
        <taxon>Ixodidae</taxon>
        <taxon>Rhipicephalinae</taxon>
        <taxon>Rhipicephalus</taxon>
        <taxon>Rhipicephalus</taxon>
    </lineage>
</organism>
<feature type="region of interest" description="Disordered" evidence="1">
    <location>
        <begin position="450"/>
        <end position="493"/>
    </location>
</feature>
<dbReference type="VEuPathDB" id="VectorBase:RSAN_035362"/>
<feature type="compositionally biased region" description="Low complexity" evidence="1">
    <location>
        <begin position="348"/>
        <end position="361"/>
    </location>
</feature>
<accession>A0A9D4Q875</accession>
<reference evidence="2" key="1">
    <citation type="journal article" date="2020" name="Cell">
        <title>Large-Scale Comparative Analyses of Tick Genomes Elucidate Their Genetic Diversity and Vector Capacities.</title>
        <authorList>
            <consortium name="Tick Genome and Microbiome Consortium (TIGMIC)"/>
            <person name="Jia N."/>
            <person name="Wang J."/>
            <person name="Shi W."/>
            <person name="Du L."/>
            <person name="Sun Y."/>
            <person name="Zhan W."/>
            <person name="Jiang J.F."/>
            <person name="Wang Q."/>
            <person name="Zhang B."/>
            <person name="Ji P."/>
            <person name="Bell-Sakyi L."/>
            <person name="Cui X.M."/>
            <person name="Yuan T.T."/>
            <person name="Jiang B.G."/>
            <person name="Yang W.F."/>
            <person name="Lam T.T."/>
            <person name="Chang Q.C."/>
            <person name="Ding S.J."/>
            <person name="Wang X.J."/>
            <person name="Zhu J.G."/>
            <person name="Ruan X.D."/>
            <person name="Zhao L."/>
            <person name="Wei J.T."/>
            <person name="Ye R.Z."/>
            <person name="Que T.C."/>
            <person name="Du C.H."/>
            <person name="Zhou Y.H."/>
            <person name="Cheng J.X."/>
            <person name="Dai P.F."/>
            <person name="Guo W.B."/>
            <person name="Han X.H."/>
            <person name="Huang E.J."/>
            <person name="Li L.F."/>
            <person name="Wei W."/>
            <person name="Gao Y.C."/>
            <person name="Liu J.Z."/>
            <person name="Shao H.Z."/>
            <person name="Wang X."/>
            <person name="Wang C.C."/>
            <person name="Yang T.C."/>
            <person name="Huo Q.B."/>
            <person name="Li W."/>
            <person name="Chen H.Y."/>
            <person name="Chen S.E."/>
            <person name="Zhou L.G."/>
            <person name="Ni X.B."/>
            <person name="Tian J.H."/>
            <person name="Sheng Y."/>
            <person name="Liu T."/>
            <person name="Pan Y.S."/>
            <person name="Xia L.Y."/>
            <person name="Li J."/>
            <person name="Zhao F."/>
            <person name="Cao W.C."/>
        </authorList>
    </citation>
    <scope>NUCLEOTIDE SEQUENCE</scope>
    <source>
        <strain evidence="2">Rsan-2018</strain>
    </source>
</reference>
<evidence type="ECO:0000313" key="2">
    <source>
        <dbReference type="EMBL" id="KAH7971650.1"/>
    </source>
</evidence>
<proteinExistence type="predicted"/>
<feature type="compositionally biased region" description="Basic residues" evidence="1">
    <location>
        <begin position="330"/>
        <end position="339"/>
    </location>
</feature>